<dbReference type="Ensembl" id="ENSCCAT00000035223.1">
    <property type="protein sequence ID" value="ENSCCAP00000017758.1"/>
    <property type="gene ID" value="ENSCCAG00000026696.1"/>
</dbReference>
<dbReference type="CDD" id="cd14011">
    <property type="entry name" value="PK_SCY1_like"/>
    <property type="match status" value="1"/>
</dbReference>
<feature type="region of interest" description="Disordered" evidence="7">
    <location>
        <begin position="643"/>
        <end position="664"/>
    </location>
</feature>
<dbReference type="Gene3D" id="1.10.510.10">
    <property type="entry name" value="Transferase(Phosphotransferase) domain 1"/>
    <property type="match status" value="1"/>
</dbReference>
<dbReference type="Pfam" id="PF00069">
    <property type="entry name" value="Pkinase"/>
    <property type="match status" value="1"/>
</dbReference>
<feature type="region of interest" description="Disordered" evidence="7">
    <location>
        <begin position="692"/>
        <end position="748"/>
    </location>
</feature>
<evidence type="ECO:0000256" key="5">
    <source>
        <dbReference type="ARBA" id="ARBA00042347"/>
    </source>
</evidence>
<dbReference type="PROSITE" id="PS50011">
    <property type="entry name" value="PROTEIN_KINASE_DOM"/>
    <property type="match status" value="1"/>
</dbReference>
<protein>
    <recommendedName>
        <fullName evidence="4">N-terminal kinase-like protein</fullName>
    </recommendedName>
    <alternativeName>
        <fullName evidence="5">SCY1-like protein 1</fullName>
    </alternativeName>
</protein>
<evidence type="ECO:0000256" key="6">
    <source>
        <dbReference type="ARBA" id="ARBA00056114"/>
    </source>
</evidence>
<reference evidence="9" key="2">
    <citation type="submission" date="2025-09" db="UniProtKB">
        <authorList>
            <consortium name="Ensembl"/>
        </authorList>
    </citation>
    <scope>IDENTIFICATION</scope>
</reference>
<reference evidence="9" key="1">
    <citation type="submission" date="2025-08" db="UniProtKB">
        <authorList>
            <consortium name="Ensembl"/>
        </authorList>
    </citation>
    <scope>IDENTIFICATION</scope>
</reference>
<dbReference type="GO" id="GO:0008104">
    <property type="term" value="P:intracellular protein localization"/>
    <property type="evidence" value="ECO:0007669"/>
    <property type="project" value="Ensembl"/>
</dbReference>
<evidence type="ECO:0000256" key="4">
    <source>
        <dbReference type="ARBA" id="ARBA00040972"/>
    </source>
</evidence>
<feature type="compositionally biased region" description="Polar residues" evidence="7">
    <location>
        <begin position="692"/>
        <end position="701"/>
    </location>
</feature>
<sequence>MWFFARDPVRDFPFELIPELLEGGPPGPWALHRGRKKVSAAELRRPLATWALPSPYRWPRRVAPGLTWRRSLGATGRGGGGQCLRGGQRDRGDEQAEGPGSRGPGEVPKADLGGTWLLALVFRPHNSSGTISGPAVLPQATGSPVSIFVYDVKPGAEEQTQVAKAAFKRLKTLRHPNILAYIDGLETEKCLHVVTEAVTPLGMYLKARVEAGGLKELEISWGLHQIVKALSFLVNDCSLIHNNVCMAAVFVDRAGEWKLGGLDYMYSAQGIGGGPPRKGIPELEQYDPPELADSSDRVVREKWSADMWRLGCLIWEVFNGPLPRAAALRNPGKIPKSLVPHYCELVGANPKVRPNPARFLQSCRAPGGFMSNRFVETNLFLEEIQIKEPAEKQKFFQELSKSLDTFPEDFCRHKVLPQLLTAFEFGNAGAVVLTPLFKVGKFLSAEEYQHKIIPVVVKMFSSTDRAMRIRLLQQMEQFIQYLDEPTVNTQIFPHVVHGFLDTNPAIREQTVKSMLLLAPKLSETNLNVELMKHFARLQAKDEQGPIRCNTTVCLGKIGSYLSASTRHRVLTSAFSRATKDPFAPSRVAGVLGFAATHNLYSMNDCAHKILPVLCGLTVDPEKSVRDQAFKAIRSFLSKLESVSEDPTQLEEVEKDVHAASSPGMGGAAASWAGWAVTGVSSLTSKLIRAHPTTASTETNVPQRPAPEGVPAPALTPVPATPTTSSHWETQEEDKDTAEDSSAADRWDDEDWGSLEQEAESVLAQQDDWNTGGQVSRASQVSNSHHKSSKSPESDWSSWEAEGSWEHGWQEPSSQEPPPEGTRLASEYNWGGSESSDKGDPFATLSARASTQPRPDSWGEDNWEGLEIDSRQAKAELARKKREERRREMEAKRAEKKAAKGPMKLGARKLD</sequence>
<dbReference type="GO" id="GO:0030126">
    <property type="term" value="C:COPI vesicle coat"/>
    <property type="evidence" value="ECO:0007669"/>
    <property type="project" value="Ensembl"/>
</dbReference>
<evidence type="ECO:0000259" key="8">
    <source>
        <dbReference type="PROSITE" id="PS50011"/>
    </source>
</evidence>
<gene>
    <name evidence="9" type="primary">SCYL1</name>
</gene>
<organism evidence="9 10">
    <name type="scientific">Cebus imitator</name>
    <name type="common">Panamanian white-faced capuchin</name>
    <name type="synonym">Cebus capucinus imitator</name>
    <dbReference type="NCBI Taxonomy" id="2715852"/>
    <lineage>
        <taxon>Eukaryota</taxon>
        <taxon>Metazoa</taxon>
        <taxon>Chordata</taxon>
        <taxon>Craniata</taxon>
        <taxon>Vertebrata</taxon>
        <taxon>Euteleostomi</taxon>
        <taxon>Mammalia</taxon>
        <taxon>Eutheria</taxon>
        <taxon>Euarchontoglires</taxon>
        <taxon>Primates</taxon>
        <taxon>Haplorrhini</taxon>
        <taxon>Platyrrhini</taxon>
        <taxon>Cebidae</taxon>
        <taxon>Cebinae</taxon>
        <taxon>Cebus</taxon>
    </lineage>
</organism>
<evidence type="ECO:0000256" key="1">
    <source>
        <dbReference type="ARBA" id="ARBA00022737"/>
    </source>
</evidence>
<feature type="compositionally biased region" description="Basic and acidic residues" evidence="7">
    <location>
        <begin position="884"/>
        <end position="897"/>
    </location>
</feature>
<feature type="domain" description="Protein kinase" evidence="8">
    <location>
        <begin position="69"/>
        <end position="416"/>
    </location>
</feature>
<dbReference type="SUPFAM" id="SSF56112">
    <property type="entry name" value="Protein kinase-like (PK-like)"/>
    <property type="match status" value="1"/>
</dbReference>
<dbReference type="PANTHER" id="PTHR12984">
    <property type="entry name" value="SCY1-RELATED S/T PROTEIN KINASE-LIKE"/>
    <property type="match status" value="1"/>
</dbReference>
<evidence type="ECO:0000256" key="7">
    <source>
        <dbReference type="SAM" id="MobiDB-lite"/>
    </source>
</evidence>
<dbReference type="GO" id="GO:0005801">
    <property type="term" value="C:cis-Golgi network"/>
    <property type="evidence" value="ECO:0007669"/>
    <property type="project" value="Ensembl"/>
</dbReference>
<name>A0A2K5QPD4_CEBIM</name>
<dbReference type="GO" id="GO:0005829">
    <property type="term" value="C:cytosol"/>
    <property type="evidence" value="ECO:0007669"/>
    <property type="project" value="Ensembl"/>
</dbReference>
<dbReference type="OMA" id="EFVVSWG"/>
<dbReference type="GO" id="GO:0021522">
    <property type="term" value="P:spinal cord motor neuron differentiation"/>
    <property type="evidence" value="ECO:0007669"/>
    <property type="project" value="Ensembl"/>
</dbReference>
<feature type="compositionally biased region" description="Basic and acidic residues" evidence="7">
    <location>
        <begin position="867"/>
        <end position="877"/>
    </location>
</feature>
<dbReference type="STRING" id="9516.ENSCCAP00000017758"/>
<dbReference type="AlphaFoldDB" id="A0A2K5QPD4"/>
<comment type="function">
    <text evidence="6">Regulates COPI-mediated retrograde protein traffic at the interface between the Golgi apparatus and the endoplasmic reticulum. Involved in the maintenance of the Golgi apparatus morphology.</text>
</comment>
<dbReference type="GO" id="GO:0004672">
    <property type="term" value="F:protein kinase activity"/>
    <property type="evidence" value="ECO:0007669"/>
    <property type="project" value="InterPro"/>
</dbReference>
<feature type="compositionally biased region" description="Pro residues" evidence="7">
    <location>
        <begin position="703"/>
        <end position="719"/>
    </location>
</feature>
<dbReference type="GO" id="GO:0006954">
    <property type="term" value="P:inflammatory response"/>
    <property type="evidence" value="ECO:0007669"/>
    <property type="project" value="Ensembl"/>
</dbReference>
<dbReference type="GeneTree" id="ENSGT00930000151054"/>
<dbReference type="SUPFAM" id="SSF48371">
    <property type="entry name" value="ARM repeat"/>
    <property type="match status" value="1"/>
</dbReference>
<keyword evidence="1" id="KW-0677">Repeat</keyword>
<dbReference type="InterPro" id="IPR016024">
    <property type="entry name" value="ARM-type_fold"/>
</dbReference>
<keyword evidence="2" id="KW-0175">Coiled coil</keyword>
<feature type="region of interest" description="Disordered" evidence="7">
    <location>
        <begin position="69"/>
        <end position="108"/>
    </location>
</feature>
<dbReference type="InterPro" id="IPR011989">
    <property type="entry name" value="ARM-like"/>
</dbReference>
<dbReference type="InterPro" id="IPR011009">
    <property type="entry name" value="Kinase-like_dom_sf"/>
</dbReference>
<evidence type="ECO:0000313" key="9">
    <source>
        <dbReference type="Ensembl" id="ENSCCAP00000017758.1"/>
    </source>
</evidence>
<dbReference type="Gene3D" id="1.25.10.10">
    <property type="entry name" value="Leucine-rich Repeat Variant"/>
    <property type="match status" value="1"/>
</dbReference>
<dbReference type="GO" id="GO:0005793">
    <property type="term" value="C:endoplasmic reticulum-Golgi intermediate compartment"/>
    <property type="evidence" value="ECO:0007669"/>
    <property type="project" value="Ensembl"/>
</dbReference>
<accession>A0A2K5QPD4</accession>
<evidence type="ECO:0000256" key="3">
    <source>
        <dbReference type="ARBA" id="ARBA00038349"/>
    </source>
</evidence>
<feature type="compositionally biased region" description="Acidic residues" evidence="7">
    <location>
        <begin position="857"/>
        <end position="866"/>
    </location>
</feature>
<comment type="similarity">
    <text evidence="3">Belongs to the protein kinase superfamily.</text>
</comment>
<dbReference type="FunFam" id="1.10.510.10:FF:000324">
    <property type="entry name" value="N-terminal kinase-like protein isoform X2"/>
    <property type="match status" value="1"/>
</dbReference>
<dbReference type="PANTHER" id="PTHR12984:SF3">
    <property type="entry name" value="N-TERMINAL KINASE-LIKE PROTEIN"/>
    <property type="match status" value="1"/>
</dbReference>
<dbReference type="InterPro" id="IPR051177">
    <property type="entry name" value="CIK-Related_Protein"/>
</dbReference>
<dbReference type="GO" id="GO:0005524">
    <property type="term" value="F:ATP binding"/>
    <property type="evidence" value="ECO:0007669"/>
    <property type="project" value="InterPro"/>
</dbReference>
<dbReference type="Gene3D" id="3.30.200.20">
    <property type="entry name" value="Phosphorylase Kinase, domain 1"/>
    <property type="match status" value="1"/>
</dbReference>
<feature type="compositionally biased region" description="Gly residues" evidence="7">
    <location>
        <begin position="75"/>
        <end position="84"/>
    </location>
</feature>
<feature type="region of interest" description="Disordered" evidence="7">
    <location>
        <begin position="764"/>
        <end position="910"/>
    </location>
</feature>
<dbReference type="InterPro" id="IPR000719">
    <property type="entry name" value="Prot_kinase_dom"/>
</dbReference>
<evidence type="ECO:0000313" key="10">
    <source>
        <dbReference type="Proteomes" id="UP000233040"/>
    </source>
</evidence>
<dbReference type="GO" id="GO:0048666">
    <property type="term" value="P:neuron development"/>
    <property type="evidence" value="ECO:0007669"/>
    <property type="project" value="Ensembl"/>
</dbReference>
<dbReference type="FunFam" id="1.25.10.10:FF:000108">
    <property type="entry name" value="N-terminal kinase-like protein isoform X1"/>
    <property type="match status" value="1"/>
</dbReference>
<proteinExistence type="inferred from homology"/>
<dbReference type="GO" id="GO:0006890">
    <property type="term" value="P:retrograde vesicle-mediated transport, Golgi to endoplasmic reticulum"/>
    <property type="evidence" value="ECO:0007669"/>
    <property type="project" value="Ensembl"/>
</dbReference>
<dbReference type="Proteomes" id="UP000233040">
    <property type="component" value="Unassembled WGS sequence"/>
</dbReference>
<dbReference type="SMART" id="SM00220">
    <property type="entry name" value="S_TKc"/>
    <property type="match status" value="1"/>
</dbReference>
<evidence type="ECO:0000256" key="2">
    <source>
        <dbReference type="ARBA" id="ARBA00023054"/>
    </source>
</evidence>
<feature type="compositionally biased region" description="Polar residues" evidence="7">
    <location>
        <begin position="764"/>
        <end position="782"/>
    </location>
</feature>
<keyword evidence="10" id="KW-1185">Reference proteome</keyword>